<dbReference type="PROSITE" id="PS50157">
    <property type="entry name" value="ZINC_FINGER_C2H2_2"/>
    <property type="match status" value="1"/>
</dbReference>
<dbReference type="Proteomes" id="UP000594638">
    <property type="component" value="Unassembled WGS sequence"/>
</dbReference>
<keyword evidence="10" id="KW-1185">Reference proteome</keyword>
<dbReference type="FunFam" id="3.30.160.60:FF:001366">
    <property type="entry name" value="Zinc finger protein 2"/>
    <property type="match status" value="1"/>
</dbReference>
<dbReference type="InterPro" id="IPR013087">
    <property type="entry name" value="Znf_C2H2_type"/>
</dbReference>
<evidence type="ECO:0000256" key="6">
    <source>
        <dbReference type="PROSITE-ProRule" id="PRU00042"/>
    </source>
</evidence>
<organism evidence="9 10">
    <name type="scientific">Olea europaea subsp. europaea</name>
    <dbReference type="NCBI Taxonomy" id="158383"/>
    <lineage>
        <taxon>Eukaryota</taxon>
        <taxon>Viridiplantae</taxon>
        <taxon>Streptophyta</taxon>
        <taxon>Embryophyta</taxon>
        <taxon>Tracheophyta</taxon>
        <taxon>Spermatophyta</taxon>
        <taxon>Magnoliopsida</taxon>
        <taxon>eudicotyledons</taxon>
        <taxon>Gunneridae</taxon>
        <taxon>Pentapetalae</taxon>
        <taxon>asterids</taxon>
        <taxon>lamiids</taxon>
        <taxon>Lamiales</taxon>
        <taxon>Oleaceae</taxon>
        <taxon>Oleeae</taxon>
        <taxon>Olea</taxon>
    </lineage>
</organism>
<keyword evidence="2" id="KW-0479">Metal-binding</keyword>
<evidence type="ECO:0000256" key="1">
    <source>
        <dbReference type="ARBA" id="ARBA00004123"/>
    </source>
</evidence>
<evidence type="ECO:0000313" key="9">
    <source>
        <dbReference type="EMBL" id="CAA3020974.1"/>
    </source>
</evidence>
<keyword evidence="5" id="KW-0539">Nucleus</keyword>
<feature type="region of interest" description="Disordered" evidence="7">
    <location>
        <begin position="75"/>
        <end position="105"/>
    </location>
</feature>
<evidence type="ECO:0000313" key="10">
    <source>
        <dbReference type="Proteomes" id="UP000594638"/>
    </source>
</evidence>
<evidence type="ECO:0000259" key="8">
    <source>
        <dbReference type="PROSITE" id="PS50157"/>
    </source>
</evidence>
<accession>A0A8S0ULJ7</accession>
<proteinExistence type="predicted"/>
<gene>
    <name evidence="9" type="ORF">OLEA9_A121660</name>
</gene>
<comment type="subcellular location">
    <subcellularLocation>
        <location evidence="1">Nucleus</location>
    </subcellularLocation>
</comment>
<dbReference type="PANTHER" id="PTHR47593:SF8">
    <property type="entry name" value="OS12G0581900 PROTEIN"/>
    <property type="match status" value="1"/>
</dbReference>
<feature type="compositionally biased region" description="Polar residues" evidence="7">
    <location>
        <begin position="85"/>
        <end position="94"/>
    </location>
</feature>
<dbReference type="InterPro" id="IPR036236">
    <property type="entry name" value="Znf_C2H2_sf"/>
</dbReference>
<evidence type="ECO:0000256" key="7">
    <source>
        <dbReference type="SAM" id="MobiDB-lite"/>
    </source>
</evidence>
<dbReference type="Gene3D" id="3.30.160.60">
    <property type="entry name" value="Classic Zinc Finger"/>
    <property type="match status" value="1"/>
</dbReference>
<evidence type="ECO:0000256" key="5">
    <source>
        <dbReference type="ARBA" id="ARBA00023242"/>
    </source>
</evidence>
<dbReference type="SUPFAM" id="SSF57667">
    <property type="entry name" value="beta-beta-alpha zinc fingers"/>
    <property type="match status" value="1"/>
</dbReference>
<dbReference type="OrthoDB" id="1933825at2759"/>
<dbReference type="GO" id="GO:0008270">
    <property type="term" value="F:zinc ion binding"/>
    <property type="evidence" value="ECO:0007669"/>
    <property type="project" value="UniProtKB-KW"/>
</dbReference>
<dbReference type="AlphaFoldDB" id="A0A8S0ULJ7"/>
<sequence>MIGGENVSALTWANTGLANMHVISHFEYVMRMGKLWVSICEQEKKGSFEDIFGILFGENRNLYFTNMKSPNFNLESEDESEVSSQVASNVSTQEIPPAHSKETNATLSSLTDPVSLQNDSMPVTLDLTLGFNSSDAELNCTSQTSGGEVTPHPPAVSRVFSCNYCRRKFYSSQALGGHQNAHKRERTLAKRAMRMGMLSDRYASLASLPLHGSAFRSLGIESHGSMHQQVVQQERPLHGVRGGARFNHGYYGLPLYMEDDEVEMYWPGSFRQIEGHNGNNLGIHSGQNSNINIVAMVPPPPRTDSSLPDLNLKL</sequence>
<dbReference type="InterPro" id="IPR053266">
    <property type="entry name" value="Zinc_finger_protein_7"/>
</dbReference>
<dbReference type="Gramene" id="OE9A121660T1">
    <property type="protein sequence ID" value="OE9A121660C1"/>
    <property type="gene ID" value="OE9A121660"/>
</dbReference>
<evidence type="ECO:0000256" key="3">
    <source>
        <dbReference type="ARBA" id="ARBA00022771"/>
    </source>
</evidence>
<evidence type="ECO:0000256" key="2">
    <source>
        <dbReference type="ARBA" id="ARBA00022723"/>
    </source>
</evidence>
<reference evidence="9 10" key="1">
    <citation type="submission" date="2019-12" db="EMBL/GenBank/DDBJ databases">
        <authorList>
            <person name="Alioto T."/>
            <person name="Alioto T."/>
            <person name="Gomez Garrido J."/>
        </authorList>
    </citation>
    <scope>NUCLEOTIDE SEQUENCE [LARGE SCALE GENOMIC DNA]</scope>
</reference>
<dbReference type="EMBL" id="CACTIH010009047">
    <property type="protein sequence ID" value="CAA3020974.1"/>
    <property type="molecule type" value="Genomic_DNA"/>
</dbReference>
<dbReference type="PROSITE" id="PS00028">
    <property type="entry name" value="ZINC_FINGER_C2H2_1"/>
    <property type="match status" value="1"/>
</dbReference>
<comment type="caution">
    <text evidence="9">The sequence shown here is derived from an EMBL/GenBank/DDBJ whole genome shotgun (WGS) entry which is preliminary data.</text>
</comment>
<keyword evidence="4" id="KW-0862">Zinc</keyword>
<evidence type="ECO:0000256" key="4">
    <source>
        <dbReference type="ARBA" id="ARBA00022833"/>
    </source>
</evidence>
<dbReference type="PANTHER" id="PTHR47593">
    <property type="entry name" value="ZINC FINGER PROTEIN 4-LIKE"/>
    <property type="match status" value="1"/>
</dbReference>
<keyword evidence="3 6" id="KW-0863">Zinc-finger</keyword>
<name>A0A8S0ULJ7_OLEEU</name>
<protein>
    <submittedName>
        <fullName evidence="9">Zinc finger 4-like</fullName>
    </submittedName>
</protein>
<dbReference type="GO" id="GO:0005634">
    <property type="term" value="C:nucleus"/>
    <property type="evidence" value="ECO:0007669"/>
    <property type="project" value="UniProtKB-SubCell"/>
</dbReference>
<feature type="domain" description="C2H2-type" evidence="8">
    <location>
        <begin position="160"/>
        <end position="187"/>
    </location>
</feature>